<feature type="transmembrane region" description="Helical" evidence="1">
    <location>
        <begin position="145"/>
        <end position="166"/>
    </location>
</feature>
<keyword evidence="1" id="KW-1133">Transmembrane helix</keyword>
<name>A0ABT4AZ12_9ACTN</name>
<feature type="transmembrane region" description="Helical" evidence="1">
    <location>
        <begin position="256"/>
        <end position="274"/>
    </location>
</feature>
<dbReference type="InterPro" id="IPR050469">
    <property type="entry name" value="Diguanylate_Cyclase"/>
</dbReference>
<dbReference type="InterPro" id="IPR029787">
    <property type="entry name" value="Nucleotide_cyclase"/>
</dbReference>
<organism evidence="3 4">
    <name type="scientific">Paractinoplanes pyxinae</name>
    <dbReference type="NCBI Taxonomy" id="2997416"/>
    <lineage>
        <taxon>Bacteria</taxon>
        <taxon>Bacillati</taxon>
        <taxon>Actinomycetota</taxon>
        <taxon>Actinomycetes</taxon>
        <taxon>Micromonosporales</taxon>
        <taxon>Micromonosporaceae</taxon>
        <taxon>Paractinoplanes</taxon>
    </lineage>
</organism>
<dbReference type="PANTHER" id="PTHR45138">
    <property type="entry name" value="REGULATORY COMPONENTS OF SENSORY TRANSDUCTION SYSTEM"/>
    <property type="match status" value="1"/>
</dbReference>
<feature type="transmembrane region" description="Helical" evidence="1">
    <location>
        <begin position="280"/>
        <end position="300"/>
    </location>
</feature>
<dbReference type="PROSITE" id="PS50887">
    <property type="entry name" value="GGDEF"/>
    <property type="match status" value="1"/>
</dbReference>
<feature type="transmembrane region" description="Helical" evidence="1">
    <location>
        <begin position="30"/>
        <end position="49"/>
    </location>
</feature>
<feature type="transmembrane region" description="Helical" evidence="1">
    <location>
        <begin position="56"/>
        <end position="75"/>
    </location>
</feature>
<gene>
    <name evidence="3" type="ORF">OWR29_15930</name>
</gene>
<dbReference type="PANTHER" id="PTHR45138:SF9">
    <property type="entry name" value="DIGUANYLATE CYCLASE DGCM-RELATED"/>
    <property type="match status" value="1"/>
</dbReference>
<keyword evidence="1" id="KW-0812">Transmembrane</keyword>
<dbReference type="CDD" id="cd01949">
    <property type="entry name" value="GGDEF"/>
    <property type="match status" value="1"/>
</dbReference>
<protein>
    <submittedName>
        <fullName evidence="3">GGDEF domain-containing protein</fullName>
    </submittedName>
</protein>
<feature type="transmembrane region" description="Helical" evidence="1">
    <location>
        <begin position="115"/>
        <end position="139"/>
    </location>
</feature>
<dbReference type="Pfam" id="PF00990">
    <property type="entry name" value="GGDEF"/>
    <property type="match status" value="1"/>
</dbReference>
<dbReference type="RefSeq" id="WP_267563608.1">
    <property type="nucleotide sequence ID" value="NZ_JAPNTZ010000005.1"/>
</dbReference>
<keyword evidence="1" id="KW-0472">Membrane</keyword>
<evidence type="ECO:0000259" key="2">
    <source>
        <dbReference type="PROSITE" id="PS50887"/>
    </source>
</evidence>
<dbReference type="InterPro" id="IPR000160">
    <property type="entry name" value="GGDEF_dom"/>
</dbReference>
<comment type="caution">
    <text evidence="3">The sequence shown here is derived from an EMBL/GenBank/DDBJ whole genome shotgun (WGS) entry which is preliminary data.</text>
</comment>
<feature type="transmembrane region" description="Helical" evidence="1">
    <location>
        <begin position="178"/>
        <end position="199"/>
    </location>
</feature>
<keyword evidence="4" id="KW-1185">Reference proteome</keyword>
<dbReference type="Proteomes" id="UP001151002">
    <property type="component" value="Unassembled WGS sequence"/>
</dbReference>
<feature type="domain" description="GGDEF" evidence="2">
    <location>
        <begin position="350"/>
        <end position="472"/>
    </location>
</feature>
<dbReference type="InterPro" id="IPR043128">
    <property type="entry name" value="Rev_trsase/Diguanyl_cyclase"/>
</dbReference>
<dbReference type="SUPFAM" id="SSF55073">
    <property type="entry name" value="Nucleotide cyclase"/>
    <property type="match status" value="1"/>
</dbReference>
<feature type="transmembrane region" description="Helical" evidence="1">
    <location>
        <begin position="219"/>
        <end position="235"/>
    </location>
</feature>
<sequence>MSKVFATAVVAAVVVNQVLPDDQRTTSAFQTAVGYAAVAAVLIGASRLPRRDRLPWWLFAAGLGANSTGIVVRTVLGGEVPAPSDPLFLALYPFCAAAIAVLIRRREIGRDRTAAVDAATITTGLGLLAWVYVIAPAAADGGVTMLGQATLAAYPVGDLILLAMMVRLLRGRGARGAPFWWVTASMAAFLIGDTAWVVLRYLLEVGYGVDHVATLNRSVESLFLVAMMLLPVGALHPDARWIAAPAGAEGTRLSRVHLTLMAAASLIAPVVLAVQLAQGAVVNGTAIVICSAALFLLVVFRMWQALREVENQARQVRELARCDELTGLPNRRAWNDELPRALESARRDGRPVSVAVLDLDRFKLFNDTFGHPAGDRLLKSAAAAWHGSLRAVDTLARYGGEEFVVLLPNAGETEACRVIERVLAATPLEQTFSAGVAVWDGRETSDELIERADAALYRAKANGRNQIAPANDPVSNLPGLS</sequence>
<dbReference type="NCBIfam" id="TIGR00254">
    <property type="entry name" value="GGDEF"/>
    <property type="match status" value="1"/>
</dbReference>
<feature type="transmembrane region" description="Helical" evidence="1">
    <location>
        <begin position="87"/>
        <end position="103"/>
    </location>
</feature>
<evidence type="ECO:0000313" key="4">
    <source>
        <dbReference type="Proteomes" id="UP001151002"/>
    </source>
</evidence>
<evidence type="ECO:0000256" key="1">
    <source>
        <dbReference type="SAM" id="Phobius"/>
    </source>
</evidence>
<accession>A0ABT4AZ12</accession>
<reference evidence="3" key="1">
    <citation type="submission" date="2022-11" db="EMBL/GenBank/DDBJ databases">
        <authorList>
            <person name="Somphong A."/>
            <person name="Phongsopitanun W."/>
        </authorList>
    </citation>
    <scope>NUCLEOTIDE SEQUENCE</scope>
    <source>
        <strain evidence="3">Pm04-4</strain>
    </source>
</reference>
<dbReference type="Gene3D" id="3.30.70.270">
    <property type="match status" value="1"/>
</dbReference>
<dbReference type="EMBL" id="JAPNTZ010000005">
    <property type="protein sequence ID" value="MCY1139488.1"/>
    <property type="molecule type" value="Genomic_DNA"/>
</dbReference>
<dbReference type="SMART" id="SM00267">
    <property type="entry name" value="GGDEF"/>
    <property type="match status" value="1"/>
</dbReference>
<proteinExistence type="predicted"/>
<evidence type="ECO:0000313" key="3">
    <source>
        <dbReference type="EMBL" id="MCY1139488.1"/>
    </source>
</evidence>